<evidence type="ECO:0000259" key="1">
    <source>
        <dbReference type="Pfam" id="PF01300"/>
    </source>
</evidence>
<dbReference type="InterPro" id="IPR017945">
    <property type="entry name" value="DHBP_synth_RibB-like_a/b_dom"/>
</dbReference>
<dbReference type="RefSeq" id="WP_343353484.1">
    <property type="nucleotide sequence ID" value="NZ_CP145316.1"/>
</dbReference>
<evidence type="ECO:0000313" key="2">
    <source>
        <dbReference type="EMBL" id="XAM17965.1"/>
    </source>
</evidence>
<protein>
    <submittedName>
        <fullName evidence="2">Sua5/YciO/YrdC/YwlC family protein</fullName>
    </submittedName>
</protein>
<dbReference type="Proteomes" id="UP001434737">
    <property type="component" value="Chromosome"/>
</dbReference>
<accession>A0ABZ3F6Z2</accession>
<evidence type="ECO:0000313" key="3">
    <source>
        <dbReference type="Proteomes" id="UP001434737"/>
    </source>
</evidence>
<dbReference type="InterPro" id="IPR006070">
    <property type="entry name" value="Sua5-like_dom"/>
</dbReference>
<feature type="domain" description="YrdC-like" evidence="1">
    <location>
        <begin position="46"/>
        <end position="159"/>
    </location>
</feature>
<proteinExistence type="predicted"/>
<organism evidence="2 3">
    <name type="scientific">Helicobacter mastomyrinus</name>
    <dbReference type="NCBI Taxonomy" id="287948"/>
    <lineage>
        <taxon>Bacteria</taxon>
        <taxon>Pseudomonadati</taxon>
        <taxon>Campylobacterota</taxon>
        <taxon>Epsilonproteobacteria</taxon>
        <taxon>Campylobacterales</taxon>
        <taxon>Helicobacteraceae</taxon>
        <taxon>Helicobacter</taxon>
    </lineage>
</organism>
<reference evidence="2 3" key="1">
    <citation type="submission" date="2024-02" db="EMBL/GenBank/DDBJ databases">
        <title>Genome and pathogenicity analysis of Helicobacter mastomyrinus isolated from mice.</title>
        <authorList>
            <person name="Zhu L."/>
        </authorList>
    </citation>
    <scope>NUCLEOTIDE SEQUENCE [LARGE SCALE GENOMIC DNA]</scope>
    <source>
        <strain evidence="2 3">Hm-17</strain>
    </source>
</reference>
<dbReference type="Pfam" id="PF01300">
    <property type="entry name" value="Sua5_yciO_yrdC"/>
    <property type="match status" value="1"/>
</dbReference>
<gene>
    <name evidence="2" type="ORF">V3I05_09800</name>
</gene>
<dbReference type="SUPFAM" id="SSF55821">
    <property type="entry name" value="YrdC/RibB"/>
    <property type="match status" value="1"/>
</dbReference>
<name>A0ABZ3F6Z2_9HELI</name>
<dbReference type="EMBL" id="CP145316">
    <property type="protein sequence ID" value="XAM17965.1"/>
    <property type="molecule type" value="Genomic_DNA"/>
</dbReference>
<keyword evidence="3" id="KW-1185">Reference proteome</keyword>
<sequence>MKPMPSQVQSAYIPFISPFIANDSAPNLVYLAQCDTTAGLLSANAEILNRLKGRPKGQNVLLQVDSLQTLKTLTRIPAIHKNRIRKARLSTFIYPNKKAIRLVNKGLHTQFFTSFKILYSTSANPTGEPFNQQWAEAKCDVIVFDRRSLRQGEASKIYKINRCAIQRRR</sequence>